<sequence length="95" mass="10876">MTLPTLPPGASRRQLRKAVLRMRLEMHRQEVRHEVLQISEPLQQVREYGKRLRTGNAPLLLTGGVLALAGLLGGKRGWRRWARLALIVAPLLRRR</sequence>
<name>A0A653AZ73_ECTOL</name>
<evidence type="ECO:0000313" key="1">
    <source>
        <dbReference type="EMBL" id="VDN61605.1"/>
    </source>
</evidence>
<protein>
    <submittedName>
        <fullName evidence="1">Uncharacterized protein</fullName>
    </submittedName>
</protein>
<reference evidence="1" key="1">
    <citation type="submission" date="2018-11" db="EMBL/GenBank/DDBJ databases">
        <authorList>
            <consortium name="Genoscope - CEA"/>
            <person name="William W."/>
        </authorList>
    </citation>
    <scope>NUCLEOTIDE SEQUENCE [LARGE SCALE GENOMIC DNA]</scope>
    <source>
        <strain evidence="1">T9AD</strain>
    </source>
</reference>
<dbReference type="OrthoDB" id="7031058at2"/>
<gene>
    <name evidence="1" type="ORF">POT9AD_0614</name>
</gene>
<proteinExistence type="predicted"/>
<dbReference type="EMBL" id="LR130779">
    <property type="protein sequence ID" value="VDN61605.1"/>
    <property type="molecule type" value="Genomic_DNA"/>
</dbReference>
<accession>A0A653AZ73</accession>
<dbReference type="AlphaFoldDB" id="A0A653AZ73"/>
<organism evidence="1">
    <name type="scientific">Ectopseudomonas oleovorans</name>
    <name type="common">Pseudomonas oleovorans</name>
    <dbReference type="NCBI Taxonomy" id="301"/>
    <lineage>
        <taxon>Bacteria</taxon>
        <taxon>Pseudomonadati</taxon>
        <taxon>Pseudomonadota</taxon>
        <taxon>Gammaproteobacteria</taxon>
        <taxon>Pseudomonadales</taxon>
        <taxon>Pseudomonadaceae</taxon>
        <taxon>Ectopseudomonas</taxon>
    </lineage>
</organism>